<dbReference type="InterPro" id="IPR050473">
    <property type="entry name" value="A2M/Complement_sys"/>
</dbReference>
<evidence type="ECO:0000259" key="5">
    <source>
        <dbReference type="SMART" id="SM01359"/>
    </source>
</evidence>
<keyword evidence="1" id="KW-0732">Signal</keyword>
<evidence type="ECO:0000256" key="2">
    <source>
        <dbReference type="ARBA" id="ARBA00022966"/>
    </source>
</evidence>
<gene>
    <name evidence="8" type="ORF">CHIRRI_LOCUS13080</name>
</gene>
<dbReference type="SUPFAM" id="SSF48239">
    <property type="entry name" value="Terpenoid cyclases/Protein prenyltransferases"/>
    <property type="match status" value="1"/>
</dbReference>
<sequence>MCITQTLQKIEAEKRQYYTFIQTDKPIYKPGDTVRFRVVVVDRDLRPYHMNNININVTDSLNRPLKEFNDLGGDFLGVFTERFILDENTPLGIWKIRVIIDRIEQWETFKEFAVAKKTLPPFAVHIDVQANHLLTHSYLRFYAKYSFNEYVHGNAQLTITCTTNNDVVISETIDNVSGTHNVKYMAYSDLKADTKEKLSYKATVVFTEAGTRTRANKTIDFTVHGNNKPKIRANFPDKFMPGLPLGVKVFVYDWKDSLIEKTYEKVKAVIKYSIAHEKNATYYIDGAIKNGVAVINYLVPEKTIQLSVKVEYLEVTLEKNIEIGDVVVGVKNITLDYLPKNPNYGDVVTVHVLTDADVNQLIGIVMSRHGNIESHQVYCLYRLHCSFDITITKDMMPQAKVVVYYVNNMTSISQGEVTITTYELGRNTLDIDLPKTAKMKQRVDLNITTKPNSTAYILGYDERLTYLFEGNEIEKQDVIKELVNYDGNNIVTVFHIKKLSWHKCTNEELRRINTGRQLVVGHGGGQTTANTNDEEDEMNREMDSVRNPEMPTKPNSDDIREDFREVFIYDMFEVPNGNLIKSYYAPDSTTSWIISSFSMNVEDGLAIGPRKKLIVKSQFFIRMNLPFVIRFKEKLKVDVMIHNYLGINETLDVNVDMYDHDGHNRFKFFETACSTTASTVKKMTKTVGVPYDEPKIVSFYIQSGTNETYIYQEFKIRVDASATSSRGDTYSDGVLKKLKVEPVGIKIYSYENKKFNVKPSQVPHVDRMQKEVTKSDEYSRFFVNIAGDFMTDEMANVNWRFEINADHCLEQRTSRIKGNVEQFRYLKSKNANPLTTHFSSYYQSTMVERVNNWNYATSSGFRAYFIEAIASAMEIEAIPKNELIIEQELDLLKNRQNSNGFFNNFGSIPSSRNLYFQTAYILIPFLKLRRFVNKNYDEVITNGFNYLNNMTNISTSDTEAFSVAAYAYALNGNDKMAKQLLTYAEKNSRNVTNQNTCLTISKTNHKCDTRHTSYAVIAYVILNMPDKAKSHFRYIYDEYKMNQVLSNTYFYAVCAEAISRYLIAKPVKKSTDFTVTLTNEDNFKKIVHITKENQANEIEVAFPDYTLKADIKIQGSGFCLITKIVERTVVLDQSSSKFTMSILTQNGTRTNEKKLKVCAIYHPSEEDPSSFILTSVIYDVEMVSGYKFKELTNRLDIHEIKMVHPRLYGQRVQIYFDDFMSSKNYCVDIEVTKLFDIHDVQKAGVKIYDFYEKKNTAVAFYNFDNSC</sequence>
<dbReference type="Gene3D" id="2.60.40.1940">
    <property type="match status" value="1"/>
</dbReference>
<dbReference type="InterPro" id="IPR008930">
    <property type="entry name" value="Terpenoid_cyclase/PrenylTrfase"/>
</dbReference>
<dbReference type="SMART" id="SM01359">
    <property type="entry name" value="A2M_N_2"/>
    <property type="match status" value="1"/>
</dbReference>
<feature type="domain" description="Alpha-2-macroglobulin bait region" evidence="5">
    <location>
        <begin position="333"/>
        <end position="467"/>
    </location>
</feature>
<dbReference type="InterPro" id="IPR001599">
    <property type="entry name" value="Macroglobln_a2"/>
</dbReference>
<evidence type="ECO:0000256" key="1">
    <source>
        <dbReference type="ARBA" id="ARBA00022729"/>
    </source>
</evidence>
<dbReference type="InterPro" id="IPR009048">
    <property type="entry name" value="A-macroglobulin_rcpt-bd"/>
</dbReference>
<feature type="domain" description="Alpha-macroglobulin receptor-binding" evidence="7">
    <location>
        <begin position="1174"/>
        <end position="1261"/>
    </location>
</feature>
<dbReference type="SMART" id="SM01361">
    <property type="entry name" value="A2M_recep"/>
    <property type="match status" value="1"/>
</dbReference>
<feature type="domain" description="Alpha-2-macroglobulin" evidence="6">
    <location>
        <begin position="566"/>
        <end position="657"/>
    </location>
</feature>
<dbReference type="Gene3D" id="1.50.10.20">
    <property type="match status" value="1"/>
</dbReference>
<dbReference type="PANTHER" id="PTHR11412:SF136">
    <property type="entry name" value="CD109 ANTIGEN"/>
    <property type="match status" value="1"/>
</dbReference>
<dbReference type="Pfam" id="PF00207">
    <property type="entry name" value="A2M"/>
    <property type="match status" value="1"/>
</dbReference>
<evidence type="ECO:0000313" key="8">
    <source>
        <dbReference type="EMBL" id="CAG9810263.1"/>
    </source>
</evidence>
<dbReference type="Gene3D" id="2.60.40.10">
    <property type="entry name" value="Immunoglobulins"/>
    <property type="match status" value="1"/>
</dbReference>
<reference evidence="8" key="1">
    <citation type="submission" date="2022-01" db="EMBL/GenBank/DDBJ databases">
        <authorList>
            <person name="King R."/>
        </authorList>
    </citation>
    <scope>NUCLEOTIDE SEQUENCE</scope>
</reference>
<dbReference type="Gene3D" id="2.60.40.690">
    <property type="entry name" value="Alpha-macroglobulin, receptor-binding domain"/>
    <property type="match status" value="1"/>
</dbReference>
<evidence type="ECO:0000256" key="3">
    <source>
        <dbReference type="ARBA" id="ARBA00023157"/>
    </source>
</evidence>
<proteinExistence type="predicted"/>
<dbReference type="InterPro" id="IPR011625">
    <property type="entry name" value="A2M_N_BRD"/>
</dbReference>
<dbReference type="SMART" id="SM01360">
    <property type="entry name" value="A2M"/>
    <property type="match status" value="1"/>
</dbReference>
<dbReference type="Proteomes" id="UP001153620">
    <property type="component" value="Chromosome 4"/>
</dbReference>
<dbReference type="OrthoDB" id="9998011at2759"/>
<dbReference type="AlphaFoldDB" id="A0A9N9S4L9"/>
<evidence type="ECO:0000259" key="7">
    <source>
        <dbReference type="SMART" id="SM01361"/>
    </source>
</evidence>
<name>A0A9N9S4L9_9DIPT</name>
<dbReference type="InterPro" id="IPR013783">
    <property type="entry name" value="Ig-like_fold"/>
</dbReference>
<keyword evidence="9" id="KW-1185">Reference proteome</keyword>
<protein>
    <submittedName>
        <fullName evidence="8">Uncharacterized protein</fullName>
    </submittedName>
</protein>
<dbReference type="EMBL" id="OU895880">
    <property type="protein sequence ID" value="CAG9810263.1"/>
    <property type="molecule type" value="Genomic_DNA"/>
</dbReference>
<dbReference type="Pfam" id="PF01835">
    <property type="entry name" value="MG2"/>
    <property type="match status" value="1"/>
</dbReference>
<evidence type="ECO:0000313" key="9">
    <source>
        <dbReference type="Proteomes" id="UP001153620"/>
    </source>
</evidence>
<dbReference type="Pfam" id="PF07703">
    <property type="entry name" value="A2M_BRD"/>
    <property type="match status" value="1"/>
</dbReference>
<evidence type="ECO:0000259" key="6">
    <source>
        <dbReference type="SMART" id="SM01360"/>
    </source>
</evidence>
<dbReference type="Gene3D" id="2.60.40.1930">
    <property type="match status" value="2"/>
</dbReference>
<dbReference type="GO" id="GO:0005615">
    <property type="term" value="C:extracellular space"/>
    <property type="evidence" value="ECO:0007669"/>
    <property type="project" value="InterPro"/>
</dbReference>
<reference evidence="8" key="2">
    <citation type="submission" date="2022-10" db="EMBL/GenBank/DDBJ databases">
        <authorList>
            <consortium name="ENA_rothamsted_submissions"/>
            <consortium name="culmorum"/>
            <person name="King R."/>
        </authorList>
    </citation>
    <scope>NUCLEOTIDE SEQUENCE</scope>
</reference>
<dbReference type="Pfam" id="PF07677">
    <property type="entry name" value="A2M_recep"/>
    <property type="match status" value="1"/>
</dbReference>
<evidence type="ECO:0000256" key="4">
    <source>
        <dbReference type="SAM" id="MobiDB-lite"/>
    </source>
</evidence>
<feature type="region of interest" description="Disordered" evidence="4">
    <location>
        <begin position="520"/>
        <end position="556"/>
    </location>
</feature>
<dbReference type="PANTHER" id="PTHR11412">
    <property type="entry name" value="MACROGLOBULIN / COMPLEMENT"/>
    <property type="match status" value="1"/>
</dbReference>
<dbReference type="Gene3D" id="2.20.130.20">
    <property type="match status" value="1"/>
</dbReference>
<dbReference type="InterPro" id="IPR002890">
    <property type="entry name" value="MG2"/>
</dbReference>
<dbReference type="InterPro" id="IPR036595">
    <property type="entry name" value="A-macroglobulin_rcpt-bd_sf"/>
</dbReference>
<dbReference type="Pfam" id="PF07678">
    <property type="entry name" value="TED_complement"/>
    <property type="match status" value="1"/>
</dbReference>
<organism evidence="8 9">
    <name type="scientific">Chironomus riparius</name>
    <dbReference type="NCBI Taxonomy" id="315576"/>
    <lineage>
        <taxon>Eukaryota</taxon>
        <taxon>Metazoa</taxon>
        <taxon>Ecdysozoa</taxon>
        <taxon>Arthropoda</taxon>
        <taxon>Hexapoda</taxon>
        <taxon>Insecta</taxon>
        <taxon>Pterygota</taxon>
        <taxon>Neoptera</taxon>
        <taxon>Endopterygota</taxon>
        <taxon>Diptera</taxon>
        <taxon>Nematocera</taxon>
        <taxon>Chironomoidea</taxon>
        <taxon>Chironomidae</taxon>
        <taxon>Chironominae</taxon>
        <taxon>Chironomus</taxon>
    </lineage>
</organism>
<keyword evidence="2" id="KW-0882">Thioester bond</keyword>
<dbReference type="InterPro" id="IPR011626">
    <property type="entry name" value="Alpha-macroglobulin_TED"/>
</dbReference>
<dbReference type="GO" id="GO:0004866">
    <property type="term" value="F:endopeptidase inhibitor activity"/>
    <property type="evidence" value="ECO:0007669"/>
    <property type="project" value="InterPro"/>
</dbReference>
<dbReference type="SUPFAM" id="SSF49410">
    <property type="entry name" value="Alpha-macroglobulin receptor domain"/>
    <property type="match status" value="1"/>
</dbReference>
<accession>A0A9N9S4L9</accession>
<keyword evidence="3" id="KW-1015">Disulfide bond</keyword>